<dbReference type="InterPro" id="IPR001138">
    <property type="entry name" value="Zn2Cys6_DnaBD"/>
</dbReference>
<name>A0A8G0LI55_9HYPO</name>
<dbReference type="CDD" id="cd00067">
    <property type="entry name" value="GAL4"/>
    <property type="match status" value="1"/>
</dbReference>
<feature type="compositionally biased region" description="Low complexity" evidence="2">
    <location>
        <begin position="75"/>
        <end position="86"/>
    </location>
</feature>
<dbReference type="GO" id="GO:0005634">
    <property type="term" value="C:nucleus"/>
    <property type="evidence" value="ECO:0007669"/>
    <property type="project" value="TreeGrafter"/>
</dbReference>
<dbReference type="PROSITE" id="PS50048">
    <property type="entry name" value="ZN2_CY6_FUNGAL_2"/>
    <property type="match status" value="1"/>
</dbReference>
<sequence length="681" mass="77421">MSQPSKKRSKNGCCACRERRIKCDEGLPACGRCTRLSLNCCKPEPSIPLRLRRRGYGSIKSRNTWEPPNILPNVQQQSPSSPLSSPAPEGDGVPLSDAGSSMSRECQGFSTTSRGASSVSLITPVVTEDALSTTPRPLSSEAIIEPQQEAYMLLSPSSAWSHVLLDNTFDMILPDNSMEETSWLGDSDLWESTLPSFPTVTTGTPNIPSQSQWIGSISALATPAFQEGMTAADSNSSTWPHSIQVSTDLHHLSSPRLSLHFDLPDALDLDNYEKRALEYYQGQYTDLRSVKGFSWSAYSIFLTIALKEEVVLRLMLAVSLQGISHHSHDKGILLSSKANLNKGLKLLHRILLQEHPNHLVVMVSFWLLILCTMDNAASSTGLQRRDLSAKIHNYVITHRLYDRRSSAAEDHVVEPNKIFNNETAFHSLIYKLLGMLIYADVQLNFVSHGGELSDLLLEGDCMRRIRRISRNYLYLNHGNRYPSSELTYDIESVECYDVYHEQHRLYHLLNQLFWFGTGNHRSIQEEIDTLETKYSSFFRIAHRDTIDGKYPRLHFQIDAAVCEFYAIRLYHFRCQEVPSPDIRIQDSVSSFLQIAHRLQRMKARYSWFDRSLFLVGIETRDAIHRDWIQGRMIRADLIRALSRVWEGEKMYGRRLSKEQMQVILRGEGVLYDSATVASAWQ</sequence>
<dbReference type="Pfam" id="PF00172">
    <property type="entry name" value="Zn_clus"/>
    <property type="match status" value="1"/>
</dbReference>
<protein>
    <submittedName>
        <fullName evidence="4">Zn(2)-C6 fungal-type domain-containing protein</fullName>
    </submittedName>
</protein>
<reference evidence="4 5" key="1">
    <citation type="journal article" date="2021" name="BMC Genomics">
        <title>Telomere-to-telomere genome assembly of asparaginase-producing Trichoderma simmonsii.</title>
        <authorList>
            <person name="Chung D."/>
            <person name="Kwon Y.M."/>
            <person name="Yang Y."/>
        </authorList>
    </citation>
    <scope>NUCLEOTIDE SEQUENCE [LARGE SCALE GENOMIC DNA]</scope>
    <source>
        <strain evidence="4 5">GH-Sj1</strain>
    </source>
</reference>
<dbReference type="Proteomes" id="UP000826661">
    <property type="component" value="Chromosome IV"/>
</dbReference>
<evidence type="ECO:0000259" key="3">
    <source>
        <dbReference type="PROSITE" id="PS50048"/>
    </source>
</evidence>
<evidence type="ECO:0000256" key="2">
    <source>
        <dbReference type="SAM" id="MobiDB-lite"/>
    </source>
</evidence>
<dbReference type="GO" id="GO:0000976">
    <property type="term" value="F:transcription cis-regulatory region binding"/>
    <property type="evidence" value="ECO:0007669"/>
    <property type="project" value="TreeGrafter"/>
</dbReference>
<dbReference type="GO" id="GO:0045944">
    <property type="term" value="P:positive regulation of transcription by RNA polymerase II"/>
    <property type="evidence" value="ECO:0007669"/>
    <property type="project" value="TreeGrafter"/>
</dbReference>
<dbReference type="PANTHER" id="PTHR37534">
    <property type="entry name" value="TRANSCRIPTIONAL ACTIVATOR PROTEIN UGA3"/>
    <property type="match status" value="1"/>
</dbReference>
<dbReference type="Gene3D" id="4.10.240.10">
    <property type="entry name" value="Zn(2)-C6 fungal-type DNA-binding domain"/>
    <property type="match status" value="1"/>
</dbReference>
<accession>A0A8G0LI55</accession>
<dbReference type="SUPFAM" id="SSF57701">
    <property type="entry name" value="Zn2/Cys6 DNA-binding domain"/>
    <property type="match status" value="1"/>
</dbReference>
<evidence type="ECO:0000256" key="1">
    <source>
        <dbReference type="ARBA" id="ARBA00023242"/>
    </source>
</evidence>
<dbReference type="SMART" id="SM00066">
    <property type="entry name" value="GAL4"/>
    <property type="match status" value="1"/>
</dbReference>
<dbReference type="EMBL" id="CP075867">
    <property type="protein sequence ID" value="QYT00131.1"/>
    <property type="molecule type" value="Genomic_DNA"/>
</dbReference>
<evidence type="ECO:0000313" key="4">
    <source>
        <dbReference type="EMBL" id="QYT00131.1"/>
    </source>
</evidence>
<dbReference type="AlphaFoldDB" id="A0A8G0LI55"/>
<dbReference type="GO" id="GO:0000981">
    <property type="term" value="F:DNA-binding transcription factor activity, RNA polymerase II-specific"/>
    <property type="evidence" value="ECO:0007669"/>
    <property type="project" value="InterPro"/>
</dbReference>
<proteinExistence type="predicted"/>
<dbReference type="PROSITE" id="PS00463">
    <property type="entry name" value="ZN2_CY6_FUNGAL_1"/>
    <property type="match status" value="1"/>
</dbReference>
<dbReference type="GO" id="GO:0008270">
    <property type="term" value="F:zinc ion binding"/>
    <property type="evidence" value="ECO:0007669"/>
    <property type="project" value="InterPro"/>
</dbReference>
<gene>
    <name evidence="4" type="ORF">H0G86_007230</name>
</gene>
<feature type="domain" description="Zn(2)-C6 fungal-type" evidence="3">
    <location>
        <begin position="12"/>
        <end position="40"/>
    </location>
</feature>
<dbReference type="PANTHER" id="PTHR37534:SF7">
    <property type="entry name" value="TRANSCRIPTIONAL ACTIVATOR PROTEIN UGA3"/>
    <property type="match status" value="1"/>
</dbReference>
<keyword evidence="5" id="KW-1185">Reference proteome</keyword>
<dbReference type="InterPro" id="IPR036864">
    <property type="entry name" value="Zn2-C6_fun-type_DNA-bd_sf"/>
</dbReference>
<feature type="compositionally biased region" description="Polar residues" evidence="2">
    <location>
        <begin position="98"/>
        <end position="112"/>
    </location>
</feature>
<evidence type="ECO:0000313" key="5">
    <source>
        <dbReference type="Proteomes" id="UP000826661"/>
    </source>
</evidence>
<feature type="region of interest" description="Disordered" evidence="2">
    <location>
        <begin position="60"/>
        <end position="112"/>
    </location>
</feature>
<keyword evidence="1" id="KW-0539">Nucleus</keyword>
<organism evidence="4 5">
    <name type="scientific">Trichoderma simmonsii</name>
    <dbReference type="NCBI Taxonomy" id="1491479"/>
    <lineage>
        <taxon>Eukaryota</taxon>
        <taxon>Fungi</taxon>
        <taxon>Dikarya</taxon>
        <taxon>Ascomycota</taxon>
        <taxon>Pezizomycotina</taxon>
        <taxon>Sordariomycetes</taxon>
        <taxon>Hypocreomycetidae</taxon>
        <taxon>Hypocreales</taxon>
        <taxon>Hypocreaceae</taxon>
        <taxon>Trichoderma</taxon>
    </lineage>
</organism>